<protein>
    <submittedName>
        <fullName evidence="2">DUF5712 family protein</fullName>
    </submittedName>
</protein>
<evidence type="ECO:0000256" key="1">
    <source>
        <dbReference type="SAM" id="MobiDB-lite"/>
    </source>
</evidence>
<proteinExistence type="predicted"/>
<dbReference type="Pfam" id="PF18976">
    <property type="entry name" value="DUF5712"/>
    <property type="match status" value="1"/>
</dbReference>
<evidence type="ECO:0000313" key="3">
    <source>
        <dbReference type="Proteomes" id="UP001597512"/>
    </source>
</evidence>
<reference evidence="3" key="1">
    <citation type="journal article" date="2019" name="Int. J. Syst. Evol. Microbiol.">
        <title>The Global Catalogue of Microorganisms (GCM) 10K type strain sequencing project: providing services to taxonomists for standard genome sequencing and annotation.</title>
        <authorList>
            <consortium name="The Broad Institute Genomics Platform"/>
            <consortium name="The Broad Institute Genome Sequencing Center for Infectious Disease"/>
            <person name="Wu L."/>
            <person name="Ma J."/>
        </authorList>
    </citation>
    <scope>NUCLEOTIDE SEQUENCE [LARGE SCALE GENOMIC DNA]</scope>
    <source>
        <strain evidence="3">KCTC 52490</strain>
    </source>
</reference>
<dbReference type="Proteomes" id="UP001597512">
    <property type="component" value="Unassembled WGS sequence"/>
</dbReference>
<feature type="region of interest" description="Disordered" evidence="1">
    <location>
        <begin position="116"/>
        <end position="185"/>
    </location>
</feature>
<feature type="compositionally biased region" description="Basic and acidic residues" evidence="1">
    <location>
        <begin position="155"/>
        <end position="168"/>
    </location>
</feature>
<organism evidence="2 3">
    <name type="scientific">Spirosoma flavum</name>
    <dbReference type="NCBI Taxonomy" id="2048557"/>
    <lineage>
        <taxon>Bacteria</taxon>
        <taxon>Pseudomonadati</taxon>
        <taxon>Bacteroidota</taxon>
        <taxon>Cytophagia</taxon>
        <taxon>Cytophagales</taxon>
        <taxon>Cytophagaceae</taxon>
        <taxon>Spirosoma</taxon>
    </lineage>
</organism>
<gene>
    <name evidence="2" type="ORF">ACFS25_28740</name>
</gene>
<dbReference type="RefSeq" id="WP_381508195.1">
    <property type="nucleotide sequence ID" value="NZ_JBHUOM010000044.1"/>
</dbReference>
<evidence type="ECO:0000313" key="2">
    <source>
        <dbReference type="EMBL" id="MFD2937789.1"/>
    </source>
</evidence>
<sequence>MVAKVASSGKGSSAGLVNYLEKQERGNWFSEDQSGLVASEVTASLDDNRKNLGRDDDKFYQVVLCPSENELVHIGNDKEKLREYTRTAMEQYAANFGKSIESKDLVWYAKIEQERTHSHRDRSVQQQEQNEGEKKEGPQTHVHIIVSRTENLNRFQERKQSGEIDRKNPLKLSPATNHRGTDKGAVRGGFNRVAFKEAAEKQFDQQFNYDRSLTETFRYANTMQKGDQAERLAMRQEVRKESQIPKQIKEQRQDVGISL</sequence>
<accession>A0ABW6AUT1</accession>
<comment type="caution">
    <text evidence="2">The sequence shown here is derived from an EMBL/GenBank/DDBJ whole genome shotgun (WGS) entry which is preliminary data.</text>
</comment>
<name>A0ABW6AUT1_9BACT</name>
<feature type="compositionally biased region" description="Basic and acidic residues" evidence="1">
    <location>
        <begin position="238"/>
        <end position="253"/>
    </location>
</feature>
<dbReference type="InterPro" id="IPR043766">
    <property type="entry name" value="BfmA-like"/>
</dbReference>
<dbReference type="EMBL" id="JBHUOM010000044">
    <property type="protein sequence ID" value="MFD2937789.1"/>
    <property type="molecule type" value="Genomic_DNA"/>
</dbReference>
<feature type="region of interest" description="Disordered" evidence="1">
    <location>
        <begin position="238"/>
        <end position="259"/>
    </location>
</feature>
<keyword evidence="3" id="KW-1185">Reference proteome</keyword>